<dbReference type="GO" id="GO:0033499">
    <property type="term" value="P:galactose catabolic process via UDP-galactose, Leloir pathway"/>
    <property type="evidence" value="ECO:0007669"/>
    <property type="project" value="TreeGrafter"/>
</dbReference>
<dbReference type="SUPFAM" id="SSF74650">
    <property type="entry name" value="Galactose mutarotase-like"/>
    <property type="match status" value="1"/>
</dbReference>
<dbReference type="Pfam" id="PF01263">
    <property type="entry name" value="Aldose_epim"/>
    <property type="match status" value="1"/>
</dbReference>
<reference evidence="1 2" key="2">
    <citation type="journal article" date="2016" name="J. Biotechnol.">
        <title>Complete genome sequence of Arthrobacter alpinus ERGS4:06, a yellow pigmented bacterium tolerant to cold and radiations isolated from Sikkim Himalaya.</title>
        <authorList>
            <person name="Kumar R."/>
            <person name="Singh D."/>
            <person name="Swarnkar M.K."/>
            <person name="Singh A.K."/>
            <person name="Kumar S."/>
        </authorList>
    </citation>
    <scope>NUCLEOTIDE SEQUENCE [LARGE SCALE GENOMIC DNA]</scope>
    <source>
        <strain evidence="1 2">ERGS4:06</strain>
    </source>
</reference>
<dbReference type="GO" id="GO:0030246">
    <property type="term" value="F:carbohydrate binding"/>
    <property type="evidence" value="ECO:0007669"/>
    <property type="project" value="InterPro"/>
</dbReference>
<dbReference type="InterPro" id="IPR037480">
    <property type="entry name" value="YihR-like"/>
</dbReference>
<dbReference type="CDD" id="cd09022">
    <property type="entry name" value="Aldose_epim_Ec_YihR"/>
    <property type="match status" value="1"/>
</dbReference>
<dbReference type="InterPro" id="IPR014718">
    <property type="entry name" value="GH-type_carb-bd"/>
</dbReference>
<evidence type="ECO:0000313" key="1">
    <source>
        <dbReference type="EMBL" id="ALO66111.1"/>
    </source>
</evidence>
<dbReference type="Gene3D" id="2.70.98.10">
    <property type="match status" value="1"/>
</dbReference>
<gene>
    <name evidence="1" type="ORF">AS189_05890</name>
</gene>
<dbReference type="AlphaFoldDB" id="A0A0S2LXH9"/>
<dbReference type="PANTHER" id="PTHR10091:SF0">
    <property type="entry name" value="GALACTOSE MUTAROTASE"/>
    <property type="match status" value="1"/>
</dbReference>
<dbReference type="Proteomes" id="UP000059574">
    <property type="component" value="Chromosome"/>
</dbReference>
<dbReference type="EMBL" id="CP013200">
    <property type="protein sequence ID" value="ALO66111.1"/>
    <property type="molecule type" value="Genomic_DNA"/>
</dbReference>
<proteinExistence type="predicted"/>
<organism evidence="1 2">
    <name type="scientific">Arthrobacter alpinus</name>
    <dbReference type="NCBI Taxonomy" id="656366"/>
    <lineage>
        <taxon>Bacteria</taxon>
        <taxon>Bacillati</taxon>
        <taxon>Actinomycetota</taxon>
        <taxon>Actinomycetes</taxon>
        <taxon>Micrococcales</taxon>
        <taxon>Micrococcaceae</taxon>
        <taxon>Arthrobacter</taxon>
    </lineage>
</organism>
<dbReference type="GO" id="GO:0004034">
    <property type="term" value="F:aldose 1-epimerase activity"/>
    <property type="evidence" value="ECO:0007669"/>
    <property type="project" value="TreeGrafter"/>
</dbReference>
<reference evidence="2" key="1">
    <citation type="submission" date="2015-11" db="EMBL/GenBank/DDBJ databases">
        <authorList>
            <person name="Kumar R."/>
            <person name="Singh D."/>
            <person name="Swarnkar M.K."/>
            <person name="Singh A.K."/>
            <person name="Kumar S."/>
        </authorList>
    </citation>
    <scope>NUCLEOTIDE SEQUENCE [LARGE SCALE GENOMIC DNA]</scope>
    <source>
        <strain evidence="2">ERGS4:06</strain>
    </source>
</reference>
<evidence type="ECO:0000313" key="2">
    <source>
        <dbReference type="Proteomes" id="UP000059574"/>
    </source>
</evidence>
<sequence>MNEHWSISGQQINLRHGGYSAVIASVGASLRSLTSHGRNLVVPFDADQLRPLYRGATLAPWPNRVVDGRYSFAGTEYQLPINEVARGHALHGLVVWQDWNVDSQSESTATLSTSVVPQDGYPFHVALVLDLVLDAEGLHTTLTASNLGEQPAPYGCAPHPYLTAGAGTIDDWQLLLPAANVLEITPDRLIPTHTTSVEAHPQFDFRRSRKIGDVEIDHAFTDLLRTDDGVAQVRLEASDGGGTVMSWDASCPWVQIHTADRPEKQNHRIGLAVEPMTCPPDAFNSQLDLIVLPAGESHSAQWSIRSL</sequence>
<accession>A0A0S2LXH9</accession>
<dbReference type="PANTHER" id="PTHR10091">
    <property type="entry name" value="ALDOSE-1-EPIMERASE"/>
    <property type="match status" value="1"/>
</dbReference>
<dbReference type="GO" id="GO:0006006">
    <property type="term" value="P:glucose metabolic process"/>
    <property type="evidence" value="ECO:0007669"/>
    <property type="project" value="TreeGrafter"/>
</dbReference>
<protein>
    <submittedName>
        <fullName evidence="1">Galactose mutarotase</fullName>
    </submittedName>
</protein>
<dbReference type="InterPro" id="IPR008183">
    <property type="entry name" value="Aldose_1/G6P_1-epimerase"/>
</dbReference>
<dbReference type="InterPro" id="IPR011013">
    <property type="entry name" value="Gal_mutarotase_sf_dom"/>
</dbReference>
<name>A0A0S2LXH9_9MICC</name>
<dbReference type="RefSeq" id="WP_062286732.1">
    <property type="nucleotide sequence ID" value="NZ_CP013200.1"/>
</dbReference>